<sequence length="251" mass="28684">MNGKARATRNSKKARKGQPKASDYSEDVEALLNYASGYMRALVVSEHPMPSVDESIEMAAESFEQAKHDRPTVATPSDVKYISIVSFSMGTLRRAIAQVRGRIKDAARARTGDSYGFDDRPRMEQKNRRRYLALLEEDAYTYEKPESFKGPYYHPLCYKILKMCFFSKASDDGVAFSDFFSPIRAETIALIFTAIRMCLDEWKSGRYKALTFTSDVYEPIYQVHLANLKALEEEDPLFVKGLGEELWEDCR</sequence>
<evidence type="ECO:0000259" key="2">
    <source>
        <dbReference type="Pfam" id="PF20149"/>
    </source>
</evidence>
<gene>
    <name evidence="3" type="ORF">M407DRAFT_85608</name>
</gene>
<dbReference type="AlphaFoldDB" id="A0A0C3K5X2"/>
<reference evidence="4" key="2">
    <citation type="submission" date="2015-01" db="EMBL/GenBank/DDBJ databases">
        <title>Evolutionary Origins and Diversification of the Mycorrhizal Mutualists.</title>
        <authorList>
            <consortium name="DOE Joint Genome Institute"/>
            <consortium name="Mycorrhizal Genomics Consortium"/>
            <person name="Kohler A."/>
            <person name="Kuo A."/>
            <person name="Nagy L.G."/>
            <person name="Floudas D."/>
            <person name="Copeland A."/>
            <person name="Barry K.W."/>
            <person name="Cichocki N."/>
            <person name="Veneault-Fourrey C."/>
            <person name="LaButti K."/>
            <person name="Lindquist E.A."/>
            <person name="Lipzen A."/>
            <person name="Lundell T."/>
            <person name="Morin E."/>
            <person name="Murat C."/>
            <person name="Riley R."/>
            <person name="Ohm R."/>
            <person name="Sun H."/>
            <person name="Tunlid A."/>
            <person name="Henrissat B."/>
            <person name="Grigoriev I.V."/>
            <person name="Hibbett D.S."/>
            <person name="Martin F."/>
        </authorList>
    </citation>
    <scope>NUCLEOTIDE SEQUENCE [LARGE SCALE GENOMIC DNA]</scope>
    <source>
        <strain evidence="4">MUT 4182</strain>
    </source>
</reference>
<evidence type="ECO:0000313" key="3">
    <source>
        <dbReference type="EMBL" id="KIO16783.1"/>
    </source>
</evidence>
<proteinExistence type="predicted"/>
<dbReference type="InterPro" id="IPR045341">
    <property type="entry name" value="DUF6532"/>
</dbReference>
<keyword evidence="4" id="KW-1185">Reference proteome</keyword>
<dbReference type="Pfam" id="PF20149">
    <property type="entry name" value="DUF6532"/>
    <property type="match status" value="1"/>
</dbReference>
<evidence type="ECO:0000313" key="4">
    <source>
        <dbReference type="Proteomes" id="UP000054248"/>
    </source>
</evidence>
<dbReference type="HOGENOM" id="CLU_038181_0_1_1"/>
<protein>
    <recommendedName>
        <fullName evidence="2">DUF6532 domain-containing protein</fullName>
    </recommendedName>
</protein>
<dbReference type="OrthoDB" id="3257342at2759"/>
<name>A0A0C3K5X2_9AGAM</name>
<dbReference type="STRING" id="1051891.A0A0C3K5X2"/>
<feature type="domain" description="DUF6532" evidence="2">
    <location>
        <begin position="37"/>
        <end position="230"/>
    </location>
</feature>
<organism evidence="3 4">
    <name type="scientific">Tulasnella calospora MUT 4182</name>
    <dbReference type="NCBI Taxonomy" id="1051891"/>
    <lineage>
        <taxon>Eukaryota</taxon>
        <taxon>Fungi</taxon>
        <taxon>Dikarya</taxon>
        <taxon>Basidiomycota</taxon>
        <taxon>Agaricomycotina</taxon>
        <taxon>Agaricomycetes</taxon>
        <taxon>Cantharellales</taxon>
        <taxon>Tulasnellaceae</taxon>
        <taxon>Tulasnella</taxon>
    </lineage>
</organism>
<reference evidence="3 4" key="1">
    <citation type="submission" date="2014-04" db="EMBL/GenBank/DDBJ databases">
        <authorList>
            <consortium name="DOE Joint Genome Institute"/>
            <person name="Kuo A."/>
            <person name="Girlanda M."/>
            <person name="Perotto S."/>
            <person name="Kohler A."/>
            <person name="Nagy L.G."/>
            <person name="Floudas D."/>
            <person name="Copeland A."/>
            <person name="Barry K.W."/>
            <person name="Cichocki N."/>
            <person name="Veneault-Fourrey C."/>
            <person name="LaButti K."/>
            <person name="Lindquist E.A."/>
            <person name="Lipzen A."/>
            <person name="Lundell T."/>
            <person name="Morin E."/>
            <person name="Murat C."/>
            <person name="Sun H."/>
            <person name="Tunlid A."/>
            <person name="Henrissat B."/>
            <person name="Grigoriev I.V."/>
            <person name="Hibbett D.S."/>
            <person name="Martin F."/>
            <person name="Nordberg H.P."/>
            <person name="Cantor M.N."/>
            <person name="Hua S.X."/>
        </authorList>
    </citation>
    <scope>NUCLEOTIDE SEQUENCE [LARGE SCALE GENOMIC DNA]</scope>
    <source>
        <strain evidence="3 4">MUT 4182</strain>
    </source>
</reference>
<evidence type="ECO:0000256" key="1">
    <source>
        <dbReference type="SAM" id="MobiDB-lite"/>
    </source>
</evidence>
<dbReference type="EMBL" id="KN823486">
    <property type="protein sequence ID" value="KIO16783.1"/>
    <property type="molecule type" value="Genomic_DNA"/>
</dbReference>
<feature type="compositionally biased region" description="Basic residues" evidence="1">
    <location>
        <begin position="1"/>
        <end position="18"/>
    </location>
</feature>
<feature type="region of interest" description="Disordered" evidence="1">
    <location>
        <begin position="1"/>
        <end position="23"/>
    </location>
</feature>
<accession>A0A0C3K5X2</accession>
<dbReference type="Proteomes" id="UP000054248">
    <property type="component" value="Unassembled WGS sequence"/>
</dbReference>